<reference evidence="1 2" key="1">
    <citation type="journal article" date="2021" name="Hortic Res">
        <title>High-quality reference genome and annotation aids understanding of berry development for evergreen blueberry (Vaccinium darrowii).</title>
        <authorList>
            <person name="Yu J."/>
            <person name="Hulse-Kemp A.M."/>
            <person name="Babiker E."/>
            <person name="Staton M."/>
        </authorList>
    </citation>
    <scope>NUCLEOTIDE SEQUENCE [LARGE SCALE GENOMIC DNA]</scope>
    <source>
        <strain evidence="2">cv. NJ 8807/NJ 8810</strain>
        <tissue evidence="1">Young leaf</tissue>
    </source>
</reference>
<name>A0ACB7XN46_9ERIC</name>
<sequence length="119" mass="12695">MTASNPGWVALGDPGVSPYTFLDVANKFTVVGCDDLALISGTFGGKTLNSGCTSLCFDRSDVGDRTGYCQTDIPKGLTYYNISLVSVFNHTGEEVIPALVILITMATENLALRRPQNSQ</sequence>
<dbReference type="Proteomes" id="UP000828048">
    <property type="component" value="Chromosome 1"/>
</dbReference>
<accession>A0ACB7XN46</accession>
<protein>
    <submittedName>
        <fullName evidence="1">Uncharacterized protein</fullName>
    </submittedName>
</protein>
<comment type="caution">
    <text evidence="1">The sequence shown here is derived from an EMBL/GenBank/DDBJ whole genome shotgun (WGS) entry which is preliminary data.</text>
</comment>
<evidence type="ECO:0000313" key="2">
    <source>
        <dbReference type="Proteomes" id="UP000828048"/>
    </source>
</evidence>
<gene>
    <name evidence="1" type="ORF">Vadar_004271</name>
</gene>
<evidence type="ECO:0000313" key="1">
    <source>
        <dbReference type="EMBL" id="KAH7842348.1"/>
    </source>
</evidence>
<proteinExistence type="predicted"/>
<dbReference type="EMBL" id="CM037151">
    <property type="protein sequence ID" value="KAH7842348.1"/>
    <property type="molecule type" value="Genomic_DNA"/>
</dbReference>
<keyword evidence="2" id="KW-1185">Reference proteome</keyword>
<organism evidence="1 2">
    <name type="scientific">Vaccinium darrowii</name>
    <dbReference type="NCBI Taxonomy" id="229202"/>
    <lineage>
        <taxon>Eukaryota</taxon>
        <taxon>Viridiplantae</taxon>
        <taxon>Streptophyta</taxon>
        <taxon>Embryophyta</taxon>
        <taxon>Tracheophyta</taxon>
        <taxon>Spermatophyta</taxon>
        <taxon>Magnoliopsida</taxon>
        <taxon>eudicotyledons</taxon>
        <taxon>Gunneridae</taxon>
        <taxon>Pentapetalae</taxon>
        <taxon>asterids</taxon>
        <taxon>Ericales</taxon>
        <taxon>Ericaceae</taxon>
        <taxon>Vaccinioideae</taxon>
        <taxon>Vaccinieae</taxon>
        <taxon>Vaccinium</taxon>
    </lineage>
</organism>